<comment type="caution">
    <text evidence="1">The sequence shown here is derived from an EMBL/GenBank/DDBJ whole genome shotgun (WGS) entry which is preliminary data.</text>
</comment>
<organism evidence="1 2">
    <name type="scientific">Riccia fluitans</name>
    <dbReference type="NCBI Taxonomy" id="41844"/>
    <lineage>
        <taxon>Eukaryota</taxon>
        <taxon>Viridiplantae</taxon>
        <taxon>Streptophyta</taxon>
        <taxon>Embryophyta</taxon>
        <taxon>Marchantiophyta</taxon>
        <taxon>Marchantiopsida</taxon>
        <taxon>Marchantiidae</taxon>
        <taxon>Marchantiales</taxon>
        <taxon>Ricciaceae</taxon>
        <taxon>Riccia</taxon>
    </lineage>
</organism>
<keyword evidence="2" id="KW-1185">Reference proteome</keyword>
<reference evidence="1 2" key="1">
    <citation type="submission" date="2024-09" db="EMBL/GenBank/DDBJ databases">
        <title>Chromosome-scale assembly of Riccia fluitans.</title>
        <authorList>
            <person name="Paukszto L."/>
            <person name="Sawicki J."/>
            <person name="Karawczyk K."/>
            <person name="Piernik-Szablinska J."/>
            <person name="Szczecinska M."/>
            <person name="Mazdziarz M."/>
        </authorList>
    </citation>
    <scope>NUCLEOTIDE SEQUENCE [LARGE SCALE GENOMIC DNA]</scope>
    <source>
        <strain evidence="1">Rf_01</strain>
        <tissue evidence="1">Aerial parts of the thallus</tissue>
    </source>
</reference>
<gene>
    <name evidence="1" type="ORF">R1flu_026017</name>
</gene>
<dbReference type="Proteomes" id="UP001605036">
    <property type="component" value="Unassembled WGS sequence"/>
</dbReference>
<dbReference type="EMBL" id="JBHFFA010000008">
    <property type="protein sequence ID" value="KAL2607444.1"/>
    <property type="molecule type" value="Genomic_DNA"/>
</dbReference>
<evidence type="ECO:0000313" key="2">
    <source>
        <dbReference type="Proteomes" id="UP001605036"/>
    </source>
</evidence>
<protein>
    <submittedName>
        <fullName evidence="1">Uncharacterized protein</fullName>
    </submittedName>
</protein>
<evidence type="ECO:0000313" key="1">
    <source>
        <dbReference type="EMBL" id="KAL2607444.1"/>
    </source>
</evidence>
<name>A0ABD1XER9_9MARC</name>
<proteinExistence type="predicted"/>
<dbReference type="AlphaFoldDB" id="A0ABD1XER9"/>
<accession>A0ABD1XER9</accession>
<sequence length="158" mass="17630">MELSSGDLETRLMGENIEPRLMNILHESHRGLTASPEHELLGTVQPLPTAPTVLTRRASVWCTNTVFEVPVHGTRQALVGSLLRFIFYEKTMPAVYGVYLQVTDRITDACRLISCECASSLDVVWIVCFDIKRLTSMGWPKLDEVSVYPPCSTAMCPT</sequence>